<feature type="transmembrane region" description="Helical" evidence="2">
    <location>
        <begin position="84"/>
        <end position="103"/>
    </location>
</feature>
<accession>A0A2A9HJQ2</accession>
<dbReference type="AlphaFoldDB" id="A0A2A9HJQ2"/>
<evidence type="ECO:0000256" key="2">
    <source>
        <dbReference type="SAM" id="Phobius"/>
    </source>
</evidence>
<evidence type="ECO:0000256" key="1">
    <source>
        <dbReference type="SAM" id="MobiDB-lite"/>
    </source>
</evidence>
<feature type="compositionally biased region" description="Basic residues" evidence="1">
    <location>
        <begin position="41"/>
        <end position="50"/>
    </location>
</feature>
<evidence type="ECO:0008006" key="5">
    <source>
        <dbReference type="Google" id="ProtNLM"/>
    </source>
</evidence>
<evidence type="ECO:0000313" key="3">
    <source>
        <dbReference type="EMBL" id="PFG75275.1"/>
    </source>
</evidence>
<evidence type="ECO:0000313" key="4">
    <source>
        <dbReference type="Proteomes" id="UP000223071"/>
    </source>
</evidence>
<keyword evidence="2" id="KW-1133">Transmembrane helix</keyword>
<reference evidence="3 4" key="1">
    <citation type="submission" date="2017-09" db="EMBL/GenBank/DDBJ databases">
        <title>Sequencing the genomes of two abundant thermophiles in Great Basin hot springs: Thermocrinis jamiesonii and novel Chloroflexi Thermoflexus hugenholtzii.</title>
        <authorList>
            <person name="Hedlund B."/>
        </authorList>
    </citation>
    <scope>NUCLEOTIDE SEQUENCE [LARGE SCALE GENOMIC DNA]</scope>
    <source>
        <strain evidence="3 4">G233</strain>
    </source>
</reference>
<proteinExistence type="predicted"/>
<name>A0A2A9HJQ2_TEPT2</name>
<keyword evidence="4" id="KW-1185">Reference proteome</keyword>
<feature type="region of interest" description="Disordered" evidence="1">
    <location>
        <begin position="30"/>
        <end position="51"/>
    </location>
</feature>
<dbReference type="EMBL" id="PDJQ01000001">
    <property type="protein sequence ID" value="PFG75275.1"/>
    <property type="molecule type" value="Genomic_DNA"/>
</dbReference>
<protein>
    <recommendedName>
        <fullName evidence="5">DUF3040 domain-containing protein</fullName>
    </recommendedName>
</protein>
<sequence>MSYRGTVMADRIEREIEELLAKLDTELPEGGRQPISLEERRRRRKPRRSLPRLSLPDLDPARLLLAGAGTMIAGLFLSMFWSPLIWVSFAGVVIFISAFLLSFRSRPVGSIGGSRPRRVYWRDRYIDYGPPGHTSRFRNPFRRR</sequence>
<gene>
    <name evidence="3" type="ORF">A9A59_2543</name>
</gene>
<feature type="transmembrane region" description="Helical" evidence="2">
    <location>
        <begin position="61"/>
        <end position="78"/>
    </location>
</feature>
<organism evidence="3 4">
    <name type="scientific">Tepidiforma thermophila (strain KCTC 52669 / CGMCC 1.13589 / G233)</name>
    <dbReference type="NCBI Taxonomy" id="2761530"/>
    <lineage>
        <taxon>Bacteria</taxon>
        <taxon>Bacillati</taxon>
        <taxon>Chloroflexota</taxon>
        <taxon>Tepidiformia</taxon>
        <taxon>Tepidiformales</taxon>
        <taxon>Tepidiformaceae</taxon>
        <taxon>Tepidiforma</taxon>
    </lineage>
</organism>
<keyword evidence="2" id="KW-0812">Transmembrane</keyword>
<dbReference type="Proteomes" id="UP000223071">
    <property type="component" value="Unassembled WGS sequence"/>
</dbReference>
<keyword evidence="2" id="KW-0472">Membrane</keyword>
<comment type="caution">
    <text evidence="3">The sequence shown here is derived from an EMBL/GenBank/DDBJ whole genome shotgun (WGS) entry which is preliminary data.</text>
</comment>